<gene>
    <name evidence="1" type="primary">jg18116</name>
    <name evidence="1" type="ORF">PAEG_LOCUS2405</name>
</gene>
<proteinExistence type="predicted"/>
<sequence>MPVQPWTQKAGSLPTVPLGRQKVTTFLLPSQNIVDIFNYASKTDPAFERVRNNQFHLALKIYILFHAVSFKKVFNFNLVTM</sequence>
<reference evidence="1" key="1">
    <citation type="submission" date="2022-03" db="EMBL/GenBank/DDBJ databases">
        <authorList>
            <person name="Lindestad O."/>
        </authorList>
    </citation>
    <scope>NUCLEOTIDE SEQUENCE</scope>
</reference>
<organism evidence="1 2">
    <name type="scientific">Pararge aegeria aegeria</name>
    <dbReference type="NCBI Taxonomy" id="348720"/>
    <lineage>
        <taxon>Eukaryota</taxon>
        <taxon>Metazoa</taxon>
        <taxon>Ecdysozoa</taxon>
        <taxon>Arthropoda</taxon>
        <taxon>Hexapoda</taxon>
        <taxon>Insecta</taxon>
        <taxon>Pterygota</taxon>
        <taxon>Neoptera</taxon>
        <taxon>Endopterygota</taxon>
        <taxon>Lepidoptera</taxon>
        <taxon>Glossata</taxon>
        <taxon>Ditrysia</taxon>
        <taxon>Papilionoidea</taxon>
        <taxon>Nymphalidae</taxon>
        <taxon>Satyrinae</taxon>
        <taxon>Satyrini</taxon>
        <taxon>Parargina</taxon>
        <taxon>Pararge</taxon>
    </lineage>
</organism>
<dbReference type="Proteomes" id="UP000838756">
    <property type="component" value="Unassembled WGS sequence"/>
</dbReference>
<comment type="caution">
    <text evidence="1">The sequence shown here is derived from an EMBL/GenBank/DDBJ whole genome shotgun (WGS) entry which is preliminary data.</text>
</comment>
<accession>A0A8S4QH05</accession>
<protein>
    <submittedName>
        <fullName evidence="1">Jg18116 protein</fullName>
    </submittedName>
</protein>
<evidence type="ECO:0000313" key="2">
    <source>
        <dbReference type="Proteomes" id="UP000838756"/>
    </source>
</evidence>
<dbReference type="EMBL" id="CAKXAJ010007613">
    <property type="protein sequence ID" value="CAH2210500.1"/>
    <property type="molecule type" value="Genomic_DNA"/>
</dbReference>
<evidence type="ECO:0000313" key="1">
    <source>
        <dbReference type="EMBL" id="CAH2210500.1"/>
    </source>
</evidence>
<name>A0A8S4QH05_9NEOP</name>
<dbReference type="AlphaFoldDB" id="A0A8S4QH05"/>
<keyword evidence="2" id="KW-1185">Reference proteome</keyword>